<comment type="caution">
    <text evidence="1">The sequence shown here is derived from an EMBL/GenBank/DDBJ whole genome shotgun (WGS) entry which is preliminary data.</text>
</comment>
<evidence type="ECO:0000313" key="2">
    <source>
        <dbReference type="Proteomes" id="UP001497700"/>
    </source>
</evidence>
<keyword evidence="2" id="KW-1185">Reference proteome</keyword>
<evidence type="ECO:0000313" key="1">
    <source>
        <dbReference type="EMBL" id="KAI4871187.1"/>
    </source>
</evidence>
<sequence>MQPICVSDVAMRVAVQGCRRGGNSLRWAGAERSCRRYATSSSKRARPPPPPKQPPATPKPLPFQPAKSAKPKPSAPSTPKSRSNQDASPHSSPSSSSRDGDGDGKRPMSELVRNRWFPLFGAGAAAMCVGLFTVSLLTYWRSHPAEHWTPGQEPVTPTGRPSIQSPREFDQHLDKSEWRYGITKLRRRIASEMVRGHVLEVAVGTGRNFDYYDWSVVTEGLEPVKKEEKSSWFGWLRNDEKEKEKEKEEKGVNGAKGEKKNEKGEENKPPSPPPSSPPPQVKAKAQNKKPNPNAVLSFTGLDISPIMLDLALTRIRQVVPHMEDKIPKKPSFSKLASATATGGDETVTLANNRMRLLKADAQLPLPPPPSDPSSPSPSPSPSQPPQPPPQKYDTIIQTFGLCSVRDPVLLLSHMAARVQPDTGRIVLLEHGRGWWGLVNGLLDRGARGHFERFGCWWNRDVELVVRAAERAVPGLEVLRLERPGWVTLGTHVLVEMRVNRVAAPLSPPADEKKEKETPQAQKSATSWWPSFLSASEKPKKDE</sequence>
<dbReference type="Proteomes" id="UP001497700">
    <property type="component" value="Unassembled WGS sequence"/>
</dbReference>
<organism evidence="1 2">
    <name type="scientific">Hypoxylon rubiginosum</name>
    <dbReference type="NCBI Taxonomy" id="110542"/>
    <lineage>
        <taxon>Eukaryota</taxon>
        <taxon>Fungi</taxon>
        <taxon>Dikarya</taxon>
        <taxon>Ascomycota</taxon>
        <taxon>Pezizomycotina</taxon>
        <taxon>Sordariomycetes</taxon>
        <taxon>Xylariomycetidae</taxon>
        <taxon>Xylariales</taxon>
        <taxon>Hypoxylaceae</taxon>
        <taxon>Hypoxylon</taxon>
    </lineage>
</organism>
<dbReference type="EMBL" id="MU393421">
    <property type="protein sequence ID" value="KAI4871187.1"/>
    <property type="molecule type" value="Genomic_DNA"/>
</dbReference>
<reference evidence="1 2" key="1">
    <citation type="journal article" date="2022" name="New Phytol.">
        <title>Ecological generalism drives hyperdiversity of secondary metabolite gene clusters in xylarialean endophytes.</title>
        <authorList>
            <person name="Franco M.E.E."/>
            <person name="Wisecaver J.H."/>
            <person name="Arnold A.E."/>
            <person name="Ju Y.M."/>
            <person name="Slot J.C."/>
            <person name="Ahrendt S."/>
            <person name="Moore L.P."/>
            <person name="Eastman K.E."/>
            <person name="Scott K."/>
            <person name="Konkel Z."/>
            <person name="Mondo S.J."/>
            <person name="Kuo A."/>
            <person name="Hayes R.D."/>
            <person name="Haridas S."/>
            <person name="Andreopoulos B."/>
            <person name="Riley R."/>
            <person name="LaButti K."/>
            <person name="Pangilinan J."/>
            <person name="Lipzen A."/>
            <person name="Amirebrahimi M."/>
            <person name="Yan J."/>
            <person name="Adam C."/>
            <person name="Keymanesh K."/>
            <person name="Ng V."/>
            <person name="Louie K."/>
            <person name="Northen T."/>
            <person name="Drula E."/>
            <person name="Henrissat B."/>
            <person name="Hsieh H.M."/>
            <person name="Youens-Clark K."/>
            <person name="Lutzoni F."/>
            <person name="Miadlikowska J."/>
            <person name="Eastwood D.C."/>
            <person name="Hamelin R.C."/>
            <person name="Grigoriev I.V."/>
            <person name="U'Ren J.M."/>
        </authorList>
    </citation>
    <scope>NUCLEOTIDE SEQUENCE [LARGE SCALE GENOMIC DNA]</scope>
    <source>
        <strain evidence="1 2">CBS 119005</strain>
    </source>
</reference>
<gene>
    <name evidence="1" type="ORF">F4820DRAFT_442610</name>
</gene>
<name>A0ACB9ZIS0_9PEZI</name>
<protein>
    <submittedName>
        <fullName evidence="1">Uncharacterized protein</fullName>
    </submittedName>
</protein>
<proteinExistence type="predicted"/>
<accession>A0ACB9ZIS0</accession>